<dbReference type="InParanoid" id="J4GGX7"/>
<keyword evidence="2" id="KW-0812">Transmembrane</keyword>
<feature type="transmembrane region" description="Helical" evidence="2">
    <location>
        <begin position="113"/>
        <end position="134"/>
    </location>
</feature>
<dbReference type="GeneID" id="24100919"/>
<feature type="transmembrane region" description="Helical" evidence="2">
    <location>
        <begin position="29"/>
        <end position="48"/>
    </location>
</feature>
<name>J4GGX7_9APHY</name>
<dbReference type="AlphaFoldDB" id="J4GGX7"/>
<proteinExistence type="predicted"/>
<accession>J4GGX7</accession>
<feature type="transmembrane region" description="Helical" evidence="2">
    <location>
        <begin position="60"/>
        <end position="79"/>
    </location>
</feature>
<keyword evidence="2" id="KW-1133">Transmembrane helix</keyword>
<sequence>MGNPHSPDESSAAIYAEETILQGALLSNIVYGVQLALFAMCFTALVRVKNGDKSKARRQLALLVFTCVIFVIGTLFMGAQVKFTQLALIENRNYPGGPSVYYKAEFSNSVDEIANVCFVVGNWIMDAFLVWRFLVIFRRCGSTWVAALACLPCLMLLASVALGTTLLVQMMGSSPFSFVNITLSYYVLSLTLNILVTLLIVGRLLLFRRSITRTLGPLHASSIPYVTISAMLIESASLYSVFALLFLVPFGLNNALANVFIQTVSQVQIVASLLITFRVATGKAWTGNSSVEQMASCNGGFNLGQPQSGLPDSMIFAPSSAANMVSDPVRSNDTTNKPENS</sequence>
<keyword evidence="4" id="KW-1185">Reference proteome</keyword>
<dbReference type="Proteomes" id="UP000006352">
    <property type="component" value="Unassembled WGS sequence"/>
</dbReference>
<dbReference type="OrthoDB" id="2641762at2759"/>
<dbReference type="RefSeq" id="XP_012185291.1">
    <property type="nucleotide sequence ID" value="XM_012329901.1"/>
</dbReference>
<protein>
    <submittedName>
        <fullName evidence="3">Uncharacterized protein</fullName>
    </submittedName>
</protein>
<feature type="region of interest" description="Disordered" evidence="1">
    <location>
        <begin position="322"/>
        <end position="341"/>
    </location>
</feature>
<feature type="transmembrane region" description="Helical" evidence="2">
    <location>
        <begin position="183"/>
        <end position="206"/>
    </location>
</feature>
<dbReference type="HOGENOM" id="CLU_044614_0_2_1"/>
<organism evidence="3 4">
    <name type="scientific">Fibroporia radiculosa</name>
    <dbReference type="NCBI Taxonomy" id="599839"/>
    <lineage>
        <taxon>Eukaryota</taxon>
        <taxon>Fungi</taxon>
        <taxon>Dikarya</taxon>
        <taxon>Basidiomycota</taxon>
        <taxon>Agaricomycotina</taxon>
        <taxon>Agaricomycetes</taxon>
        <taxon>Polyporales</taxon>
        <taxon>Fibroporiaceae</taxon>
        <taxon>Fibroporia</taxon>
    </lineage>
</organism>
<evidence type="ECO:0000313" key="3">
    <source>
        <dbReference type="EMBL" id="CCM06008.1"/>
    </source>
</evidence>
<dbReference type="EMBL" id="HE797220">
    <property type="protein sequence ID" value="CCM06008.1"/>
    <property type="molecule type" value="Genomic_DNA"/>
</dbReference>
<gene>
    <name evidence="3" type="ORF">FIBRA_08251</name>
</gene>
<feature type="compositionally biased region" description="Polar residues" evidence="1">
    <location>
        <begin position="329"/>
        <end position="341"/>
    </location>
</feature>
<dbReference type="STRING" id="599839.J4GGX7"/>
<feature type="transmembrane region" description="Helical" evidence="2">
    <location>
        <begin position="146"/>
        <end position="171"/>
    </location>
</feature>
<keyword evidence="2" id="KW-0472">Membrane</keyword>
<feature type="transmembrane region" description="Helical" evidence="2">
    <location>
        <begin position="259"/>
        <end position="280"/>
    </location>
</feature>
<evidence type="ECO:0000313" key="4">
    <source>
        <dbReference type="Proteomes" id="UP000006352"/>
    </source>
</evidence>
<evidence type="ECO:0000256" key="2">
    <source>
        <dbReference type="SAM" id="Phobius"/>
    </source>
</evidence>
<reference evidence="3 4" key="1">
    <citation type="journal article" date="2012" name="Appl. Environ. Microbiol.">
        <title>Short-read sequencing for genomic analysis of the brown rot fungus Fibroporia radiculosa.</title>
        <authorList>
            <person name="Tang J.D."/>
            <person name="Perkins A.D."/>
            <person name="Sonstegard T.S."/>
            <person name="Schroeder S.G."/>
            <person name="Burgess S.C."/>
            <person name="Diehl S.V."/>
        </authorList>
    </citation>
    <scope>NUCLEOTIDE SEQUENCE [LARGE SCALE GENOMIC DNA]</scope>
    <source>
        <strain evidence="3 4">TFFH 294</strain>
    </source>
</reference>
<evidence type="ECO:0000256" key="1">
    <source>
        <dbReference type="SAM" id="MobiDB-lite"/>
    </source>
</evidence>
<feature type="transmembrane region" description="Helical" evidence="2">
    <location>
        <begin position="226"/>
        <end position="247"/>
    </location>
</feature>